<keyword evidence="2" id="KW-1185">Reference proteome</keyword>
<gene>
    <name evidence="1" type="ORF">FHL15_001500</name>
</gene>
<name>A0A553IC09_9PEZI</name>
<comment type="caution">
    <text evidence="1">The sequence shown here is derived from an EMBL/GenBank/DDBJ whole genome shotgun (WGS) entry which is preliminary data.</text>
</comment>
<proteinExistence type="predicted"/>
<accession>A0A553IC09</accession>
<dbReference type="Proteomes" id="UP000319160">
    <property type="component" value="Unassembled WGS sequence"/>
</dbReference>
<sequence>MTDASYTYKAVPVLSAVYLRLRTAASTVKKRCIAFWNRVSFETHAIADASAKVAWHGMARTPALAAANAFRSKQLHRFACASTPLAKRSHAKAGEIYTQSTGDGAIALQQLRNNIQSLPGSVDA</sequence>
<reference evidence="2" key="1">
    <citation type="submission" date="2019-06" db="EMBL/GenBank/DDBJ databases">
        <title>Draft genome sequence of the griseofulvin-producing fungus Xylaria cubensis strain G536.</title>
        <authorList>
            <person name="Mead M.E."/>
            <person name="Raja H.A."/>
            <person name="Steenwyk J.L."/>
            <person name="Knowles S.L."/>
            <person name="Oberlies N.H."/>
            <person name="Rokas A."/>
        </authorList>
    </citation>
    <scope>NUCLEOTIDE SEQUENCE [LARGE SCALE GENOMIC DNA]</scope>
    <source>
        <strain evidence="2">G536</strain>
    </source>
</reference>
<protein>
    <submittedName>
        <fullName evidence="1">Uncharacterized protein</fullName>
    </submittedName>
</protein>
<organism evidence="1 2">
    <name type="scientific">Xylaria flabelliformis</name>
    <dbReference type="NCBI Taxonomy" id="2512241"/>
    <lineage>
        <taxon>Eukaryota</taxon>
        <taxon>Fungi</taxon>
        <taxon>Dikarya</taxon>
        <taxon>Ascomycota</taxon>
        <taxon>Pezizomycotina</taxon>
        <taxon>Sordariomycetes</taxon>
        <taxon>Xylariomycetidae</taxon>
        <taxon>Xylariales</taxon>
        <taxon>Xylariaceae</taxon>
        <taxon>Xylaria</taxon>
    </lineage>
</organism>
<evidence type="ECO:0000313" key="2">
    <source>
        <dbReference type="Proteomes" id="UP000319160"/>
    </source>
</evidence>
<evidence type="ECO:0000313" key="1">
    <source>
        <dbReference type="EMBL" id="TRX97745.1"/>
    </source>
</evidence>
<dbReference type="EMBL" id="VFLP01000005">
    <property type="protein sequence ID" value="TRX97745.1"/>
    <property type="molecule type" value="Genomic_DNA"/>
</dbReference>
<dbReference type="AlphaFoldDB" id="A0A553IC09"/>